<dbReference type="Proteomes" id="UP001221898">
    <property type="component" value="Unassembled WGS sequence"/>
</dbReference>
<accession>A0AAD7SLF5</accession>
<feature type="non-terminal residue" evidence="1">
    <location>
        <position position="1"/>
    </location>
</feature>
<sequence length="93" mass="11241">LDRGRARERTSDSLLASEQPSISLIFSPCQFPPYPFTYSLFLLGKRCHLFSPVEYQFYFHLLVRKYFYFLFLRCVILYLDLSDNRRSVDEQIW</sequence>
<gene>
    <name evidence="1" type="ORF">AAFF_G00331630</name>
</gene>
<protein>
    <submittedName>
        <fullName evidence="1">Uncharacterized protein</fullName>
    </submittedName>
</protein>
<name>A0AAD7SLF5_9TELE</name>
<comment type="caution">
    <text evidence="1">The sequence shown here is derived from an EMBL/GenBank/DDBJ whole genome shotgun (WGS) entry which is preliminary data.</text>
</comment>
<dbReference type="AlphaFoldDB" id="A0AAD7SLF5"/>
<reference evidence="1" key="1">
    <citation type="journal article" date="2023" name="Science">
        <title>Genome structures resolve the early diversification of teleost fishes.</title>
        <authorList>
            <person name="Parey E."/>
            <person name="Louis A."/>
            <person name="Montfort J."/>
            <person name="Bouchez O."/>
            <person name="Roques C."/>
            <person name="Iampietro C."/>
            <person name="Lluch J."/>
            <person name="Castinel A."/>
            <person name="Donnadieu C."/>
            <person name="Desvignes T."/>
            <person name="Floi Bucao C."/>
            <person name="Jouanno E."/>
            <person name="Wen M."/>
            <person name="Mejri S."/>
            <person name="Dirks R."/>
            <person name="Jansen H."/>
            <person name="Henkel C."/>
            <person name="Chen W.J."/>
            <person name="Zahm M."/>
            <person name="Cabau C."/>
            <person name="Klopp C."/>
            <person name="Thompson A.W."/>
            <person name="Robinson-Rechavi M."/>
            <person name="Braasch I."/>
            <person name="Lecointre G."/>
            <person name="Bobe J."/>
            <person name="Postlethwait J.H."/>
            <person name="Berthelot C."/>
            <person name="Roest Crollius H."/>
            <person name="Guiguen Y."/>
        </authorList>
    </citation>
    <scope>NUCLEOTIDE SEQUENCE</scope>
    <source>
        <strain evidence="1">NC1722</strain>
    </source>
</reference>
<keyword evidence="2" id="KW-1185">Reference proteome</keyword>
<evidence type="ECO:0000313" key="1">
    <source>
        <dbReference type="EMBL" id="KAJ8404776.1"/>
    </source>
</evidence>
<proteinExistence type="predicted"/>
<dbReference type="EMBL" id="JAINUG010000051">
    <property type="protein sequence ID" value="KAJ8404776.1"/>
    <property type="molecule type" value="Genomic_DNA"/>
</dbReference>
<evidence type="ECO:0000313" key="2">
    <source>
        <dbReference type="Proteomes" id="UP001221898"/>
    </source>
</evidence>
<organism evidence="1 2">
    <name type="scientific">Aldrovandia affinis</name>
    <dbReference type="NCBI Taxonomy" id="143900"/>
    <lineage>
        <taxon>Eukaryota</taxon>
        <taxon>Metazoa</taxon>
        <taxon>Chordata</taxon>
        <taxon>Craniata</taxon>
        <taxon>Vertebrata</taxon>
        <taxon>Euteleostomi</taxon>
        <taxon>Actinopterygii</taxon>
        <taxon>Neopterygii</taxon>
        <taxon>Teleostei</taxon>
        <taxon>Notacanthiformes</taxon>
        <taxon>Halosauridae</taxon>
        <taxon>Aldrovandia</taxon>
    </lineage>
</organism>